<keyword evidence="3" id="KW-1185">Reference proteome</keyword>
<dbReference type="InterPro" id="IPR038186">
    <property type="entry name" value="CHAD_dom_sf"/>
</dbReference>
<feature type="domain" description="CHAD" evidence="1">
    <location>
        <begin position="207"/>
        <end position="500"/>
    </location>
</feature>
<evidence type="ECO:0000313" key="3">
    <source>
        <dbReference type="Proteomes" id="UP000427769"/>
    </source>
</evidence>
<organism evidence="2 3">
    <name type="scientific">Desulfosarcina widdelii</name>
    <dbReference type="NCBI Taxonomy" id="947919"/>
    <lineage>
        <taxon>Bacteria</taxon>
        <taxon>Pseudomonadati</taxon>
        <taxon>Thermodesulfobacteriota</taxon>
        <taxon>Desulfobacteria</taxon>
        <taxon>Desulfobacterales</taxon>
        <taxon>Desulfosarcinaceae</taxon>
        <taxon>Desulfosarcina</taxon>
    </lineage>
</organism>
<dbReference type="Gene3D" id="1.40.20.10">
    <property type="entry name" value="CHAD domain"/>
    <property type="match status" value="1"/>
</dbReference>
<reference evidence="2 3" key="1">
    <citation type="submission" date="2019-11" db="EMBL/GenBank/DDBJ databases">
        <title>Comparative genomics of hydrocarbon-degrading Desulfosarcina strains.</title>
        <authorList>
            <person name="Watanabe M."/>
            <person name="Kojima H."/>
            <person name="Fukui M."/>
        </authorList>
    </citation>
    <scope>NUCLEOTIDE SEQUENCE [LARGE SCALE GENOMIC DNA]</scope>
    <source>
        <strain evidence="2 3">PP31</strain>
    </source>
</reference>
<protein>
    <submittedName>
        <fullName evidence="2">CHAD domain-containing protein</fullName>
    </submittedName>
</protein>
<evidence type="ECO:0000259" key="1">
    <source>
        <dbReference type="PROSITE" id="PS51708"/>
    </source>
</evidence>
<dbReference type="PANTHER" id="PTHR39339">
    <property type="entry name" value="SLR1444 PROTEIN"/>
    <property type="match status" value="1"/>
</dbReference>
<dbReference type="RefSeq" id="WP_170302500.1">
    <property type="nucleotide sequence ID" value="NZ_AP021875.1"/>
</dbReference>
<dbReference type="EMBL" id="AP021875">
    <property type="protein sequence ID" value="BBO78374.1"/>
    <property type="molecule type" value="Genomic_DNA"/>
</dbReference>
<dbReference type="Pfam" id="PF05235">
    <property type="entry name" value="CHAD"/>
    <property type="match status" value="1"/>
</dbReference>
<proteinExistence type="predicted"/>
<evidence type="ECO:0000313" key="2">
    <source>
        <dbReference type="EMBL" id="BBO78374.1"/>
    </source>
</evidence>
<dbReference type="PANTHER" id="PTHR39339:SF1">
    <property type="entry name" value="CHAD DOMAIN-CONTAINING PROTEIN"/>
    <property type="match status" value="1"/>
</dbReference>
<gene>
    <name evidence="2" type="ORF">DSCW_57910</name>
</gene>
<dbReference type="KEGG" id="dwd:DSCW_57910"/>
<name>A0A5K7ZJC7_9BACT</name>
<dbReference type="InterPro" id="IPR007899">
    <property type="entry name" value="CHAD_dom"/>
</dbReference>
<dbReference type="PROSITE" id="PS51708">
    <property type="entry name" value="CHAD"/>
    <property type="match status" value="1"/>
</dbReference>
<dbReference type="SMART" id="SM00880">
    <property type="entry name" value="CHAD"/>
    <property type="match status" value="1"/>
</dbReference>
<dbReference type="AlphaFoldDB" id="A0A5K7ZJC7"/>
<dbReference type="Proteomes" id="UP000427769">
    <property type="component" value="Chromosome"/>
</dbReference>
<sequence>MADHRYILPEPNARDAMVKELADRFTGIRETSSADSFEVMDTFDWRLFKTGWLMLRSTDAYRTIDIHTGQPIDKLVLQSEKRIVFAWDFTESEMADALEPVMEMRALISLGKVECQCVQHELLNSDEKIVARLVLETYRLDTGENAVEHCRIEPVRGYAKAAKLAVAGLQEMGLEPARQSPVLTLLERNGFSPGTNSSKVDIELQPDIPATEAVRRIMEQLVTVMHQNLSGVREDIDSEFLHDFRVSVRRARSLLGQMKGVLDARTTADLTTRLKNMGDITGNLRDLDVYLLKKAEYTAMVADVLKPGIAQLFSALARKRRYAKARMIKRMATDAFASDMDVLDAFVRSDRPAKSDAPEGNRPIGELARAVIHKRYRRIVKKGRKITAATPDEELHRLRIDCKKLRYLLEFFTSLFPKDQMKILIKQLKQLQENLGDFNDLSVQQEFLVDYLQGIAPKSPREILLAAAVGGLVTRLGIEHQRVRSQFLSVFARFDDAENRNRFKSLFA</sequence>
<accession>A0A5K7ZJC7</accession>